<evidence type="ECO:0000313" key="3">
    <source>
        <dbReference type="Proteomes" id="UP000015559"/>
    </source>
</evidence>
<dbReference type="Proteomes" id="UP000015559">
    <property type="component" value="Chromosome"/>
</dbReference>
<name>S6AFK0_SULDS</name>
<dbReference type="OrthoDB" id="9181360at2"/>
<protein>
    <recommendedName>
        <fullName evidence="4">Transmembrane protein</fullName>
    </recommendedName>
</protein>
<accession>S6AFK0</accession>
<feature type="transmembrane region" description="Helical" evidence="1">
    <location>
        <begin position="60"/>
        <end position="77"/>
    </location>
</feature>
<gene>
    <name evidence="2" type="ORF">SCD_n00825</name>
</gene>
<sequence length="117" mass="12738">MNRTAALHYASIASLIALIVLCLAWELWLAPLRPGGSSLVFKVLPLLLPLPGILRGKRYTYQWASMLILLYLAEGVVRAMSDKGMSGTLAGVEIALAVVFFFSTIFYANRTGKHSPG</sequence>
<evidence type="ECO:0000256" key="1">
    <source>
        <dbReference type="SAM" id="Phobius"/>
    </source>
</evidence>
<dbReference type="RefSeq" id="WP_009206387.1">
    <property type="nucleotide sequence ID" value="NC_022357.1"/>
</dbReference>
<feature type="transmembrane region" description="Helical" evidence="1">
    <location>
        <begin position="6"/>
        <end position="29"/>
    </location>
</feature>
<dbReference type="STRING" id="1163617.SCD_n00825"/>
<dbReference type="EMBL" id="AP013066">
    <property type="protein sequence ID" value="BAN34666.1"/>
    <property type="molecule type" value="Genomic_DNA"/>
</dbReference>
<dbReference type="HOGENOM" id="CLU_122357_0_1_4"/>
<dbReference type="KEGG" id="sdr:SCD_n00825"/>
<dbReference type="AlphaFoldDB" id="S6AFK0"/>
<keyword evidence="1" id="KW-1133">Transmembrane helix</keyword>
<evidence type="ECO:0000313" key="2">
    <source>
        <dbReference type="EMBL" id="BAN34666.1"/>
    </source>
</evidence>
<dbReference type="InterPro" id="IPR018643">
    <property type="entry name" value="DUF2069_membrane"/>
</dbReference>
<dbReference type="eggNOG" id="COG3308">
    <property type="taxonomic scope" value="Bacteria"/>
</dbReference>
<keyword evidence="1" id="KW-0812">Transmembrane</keyword>
<feature type="transmembrane region" description="Helical" evidence="1">
    <location>
        <begin position="89"/>
        <end position="108"/>
    </location>
</feature>
<reference evidence="2 3" key="1">
    <citation type="journal article" date="2012" name="Appl. Environ. Microbiol.">
        <title>Draft genome sequence of a psychrotolerant sulfur-oxidizing bacterium, Sulfuricella denitrificans skB26, and proteomic insights into cold adaptation.</title>
        <authorList>
            <person name="Watanabe T."/>
            <person name="Kojima H."/>
            <person name="Fukui M."/>
        </authorList>
    </citation>
    <scope>NUCLEOTIDE SEQUENCE [LARGE SCALE GENOMIC DNA]</scope>
    <source>
        <strain evidence="3">skB26</strain>
    </source>
</reference>
<dbReference type="Pfam" id="PF09842">
    <property type="entry name" value="DUF2069"/>
    <property type="match status" value="1"/>
</dbReference>
<keyword evidence="1" id="KW-0472">Membrane</keyword>
<evidence type="ECO:0008006" key="4">
    <source>
        <dbReference type="Google" id="ProtNLM"/>
    </source>
</evidence>
<organism evidence="2 3">
    <name type="scientific">Sulfuricella denitrificans (strain DSM 22764 / NBRC 105220 / skB26)</name>
    <dbReference type="NCBI Taxonomy" id="1163617"/>
    <lineage>
        <taxon>Bacteria</taxon>
        <taxon>Pseudomonadati</taxon>
        <taxon>Pseudomonadota</taxon>
        <taxon>Betaproteobacteria</taxon>
        <taxon>Nitrosomonadales</taxon>
        <taxon>Sulfuricellaceae</taxon>
        <taxon>Sulfuricella</taxon>
    </lineage>
</organism>
<keyword evidence="3" id="KW-1185">Reference proteome</keyword>
<proteinExistence type="predicted"/>